<organism evidence="1 2">
    <name type="scientific">Scutellospora calospora</name>
    <dbReference type="NCBI Taxonomy" id="85575"/>
    <lineage>
        <taxon>Eukaryota</taxon>
        <taxon>Fungi</taxon>
        <taxon>Fungi incertae sedis</taxon>
        <taxon>Mucoromycota</taxon>
        <taxon>Glomeromycotina</taxon>
        <taxon>Glomeromycetes</taxon>
        <taxon>Diversisporales</taxon>
        <taxon>Gigasporaceae</taxon>
        <taxon>Scutellospora</taxon>
    </lineage>
</organism>
<evidence type="ECO:0000313" key="2">
    <source>
        <dbReference type="Proteomes" id="UP000789860"/>
    </source>
</evidence>
<evidence type="ECO:0000313" key="1">
    <source>
        <dbReference type="EMBL" id="CAG8643740.1"/>
    </source>
</evidence>
<name>A0ACA9NH26_9GLOM</name>
<keyword evidence="2" id="KW-1185">Reference proteome</keyword>
<proteinExistence type="predicted"/>
<comment type="caution">
    <text evidence="1">The sequence shown here is derived from an EMBL/GenBank/DDBJ whole genome shotgun (WGS) entry which is preliminary data.</text>
</comment>
<accession>A0ACA9NH26</accession>
<gene>
    <name evidence="1" type="ORF">SCALOS_LOCUS8419</name>
</gene>
<dbReference type="EMBL" id="CAJVPM010022169">
    <property type="protein sequence ID" value="CAG8643740.1"/>
    <property type="molecule type" value="Genomic_DNA"/>
</dbReference>
<feature type="non-terminal residue" evidence="1">
    <location>
        <position position="43"/>
    </location>
</feature>
<reference evidence="1" key="1">
    <citation type="submission" date="2021-06" db="EMBL/GenBank/DDBJ databases">
        <authorList>
            <person name="Kallberg Y."/>
            <person name="Tangrot J."/>
            <person name="Rosling A."/>
        </authorList>
    </citation>
    <scope>NUCLEOTIDE SEQUENCE</scope>
    <source>
        <strain evidence="1">AU212A</strain>
    </source>
</reference>
<feature type="non-terminal residue" evidence="1">
    <location>
        <position position="1"/>
    </location>
</feature>
<sequence length="43" mass="5078">NNLLQFEQLLLRIIVSNTLPFTFIENENTITVFEFLVLELKLP</sequence>
<protein>
    <submittedName>
        <fullName evidence="1">11563_t:CDS:1</fullName>
    </submittedName>
</protein>
<dbReference type="Proteomes" id="UP000789860">
    <property type="component" value="Unassembled WGS sequence"/>
</dbReference>